<accession>A0A078KB29</accession>
<dbReference type="VEuPathDB" id="PlasmoDB:PYYM_0919500"/>
<evidence type="ECO:0000313" key="3">
    <source>
        <dbReference type="Proteomes" id="UP000072874"/>
    </source>
</evidence>
<dbReference type="OrthoDB" id="383885at2759"/>
<evidence type="ECO:0000313" key="4">
    <source>
        <dbReference type="Proteomes" id="UP000072904"/>
    </source>
</evidence>
<reference evidence="1" key="2">
    <citation type="submission" date="2014-05" db="EMBL/GenBank/DDBJ databases">
        <authorList>
            <person name="Aslett A.Martin."/>
            <person name="De Silva Nishadi"/>
        </authorList>
    </citation>
    <scope>NUCLEOTIDE SEQUENCE</scope>
    <source>
        <strain evidence="1">YM</strain>
    </source>
</reference>
<dbReference type="EMBL" id="LM993663">
    <property type="protein sequence ID" value="VTZ78390.1"/>
    <property type="molecule type" value="Genomic_DNA"/>
</dbReference>
<name>A0A078KB29_PLAYE</name>
<proteinExistence type="predicted"/>
<dbReference type="AlphaFoldDB" id="A0A078KB29"/>
<gene>
    <name evidence="2" type="ORF">PY17X_0920100</name>
    <name evidence="1" type="ORF">PYYM_0919500</name>
</gene>
<sequence>MNNRDFLLQSEAFSLDEIYGSDVNDEQNRLIIEFMKNMEKERSLLPSTVVAKDIKTDENKNNNNKPHSIYNIIDMYTENGELKETHFIKGYNIKWKNAVVQCLNNLRNYIHKKYNRRIINSSKYLTTNCPILECLQKNENLISIFLSKPLCIHLYIYGINYLQIIYYIDLITQYINLENEKNLCLFLWLTYLLILLDSLQALDMDVASNLQVIKRFCLNKIENTDLPITYENNKSNLLNFFTNFTCKSNEKNYTDSYNSPCAIFFIIYLLITEILSQK</sequence>
<evidence type="ECO:0000313" key="1">
    <source>
        <dbReference type="EMBL" id="CDU17973.1"/>
    </source>
</evidence>
<dbReference type="VEuPathDB" id="PlasmoDB:Py17XNL_000900221"/>
<evidence type="ECO:0000313" key="2">
    <source>
        <dbReference type="EMBL" id="VTZ78390.1"/>
    </source>
</evidence>
<dbReference type="RefSeq" id="XP_725593.1">
    <property type="nucleotide sequence ID" value="XM_720500.1"/>
</dbReference>
<dbReference type="GeneID" id="3790932"/>
<dbReference type="EMBL" id="LK934637">
    <property type="protein sequence ID" value="CDU17973.1"/>
    <property type="molecule type" value="Genomic_DNA"/>
</dbReference>
<reference evidence="3 4" key="1">
    <citation type="journal article" date="2014" name="BMC Biol.">
        <title>A comprehensive evaluation of rodent malaria parasite genomes and gene expression.</title>
        <authorList>
            <person name="Otto T.D."/>
            <person name="Bohme U."/>
            <person name="Jackson A.P."/>
            <person name="Hunt M."/>
            <person name="Franke-Fayard B."/>
            <person name="Hoeijmakers W.A."/>
            <person name="Religa A.A."/>
            <person name="Robertson L."/>
            <person name="Sanders M."/>
            <person name="Ogun S.A."/>
            <person name="Cunningham D."/>
            <person name="Erhart A."/>
            <person name="Billker O."/>
            <person name="Khan S.M."/>
            <person name="Stunnenberg H.G."/>
            <person name="Langhorne J."/>
            <person name="Holder A.A."/>
            <person name="Waters A.P."/>
            <person name="Newbold C.I."/>
            <person name="Pain A."/>
            <person name="Berriman M."/>
            <person name="Janse C.J."/>
        </authorList>
    </citation>
    <scope>NUCLEOTIDE SEQUENCE [LARGE SCALE GENOMIC DNA]</scope>
    <source>
        <strain evidence="2 3">17X</strain>
        <strain evidence="1 4">YM</strain>
    </source>
</reference>
<protein>
    <submittedName>
        <fullName evidence="2">Uncharacterized protein</fullName>
    </submittedName>
</protein>
<dbReference type="VEuPathDB" id="PlasmoDB:PY17X_0920100"/>
<dbReference type="VEuPathDB" id="PlasmoDB:PY05171"/>
<dbReference type="InterPro" id="IPR035426">
    <property type="entry name" value="Gemin2/Brr1"/>
</dbReference>
<reference evidence="2" key="3">
    <citation type="submission" date="2014-05" db="EMBL/GenBank/DDBJ databases">
        <authorList>
            <person name="Aslett M.A."/>
            <person name="De Silva N."/>
        </authorList>
    </citation>
    <scope>NUCLEOTIDE SEQUENCE</scope>
    <source>
        <strain evidence="2">17X</strain>
    </source>
</reference>
<dbReference type="Proteomes" id="UP000072874">
    <property type="component" value="Chromosome 9"/>
</dbReference>
<dbReference type="Pfam" id="PF04938">
    <property type="entry name" value="SIP1"/>
    <property type="match status" value="1"/>
</dbReference>
<dbReference type="OMA" id="IHLYIYG"/>
<dbReference type="GO" id="GO:0000387">
    <property type="term" value="P:spliceosomal snRNP assembly"/>
    <property type="evidence" value="ECO:0007669"/>
    <property type="project" value="InterPro"/>
</dbReference>
<reference evidence="2" key="4">
    <citation type="submission" date="2019-05" db="EMBL/GenBank/DDBJ databases">
        <authorList>
            <consortium name="Pathogen Informatics"/>
        </authorList>
    </citation>
    <scope>NUCLEOTIDE SEQUENCE</scope>
    <source>
        <strain evidence="2">17X</strain>
    </source>
</reference>
<organism evidence="2 3">
    <name type="scientific">Plasmodium yoelii</name>
    <dbReference type="NCBI Taxonomy" id="5861"/>
    <lineage>
        <taxon>Eukaryota</taxon>
        <taxon>Sar</taxon>
        <taxon>Alveolata</taxon>
        <taxon>Apicomplexa</taxon>
        <taxon>Aconoidasida</taxon>
        <taxon>Haemosporida</taxon>
        <taxon>Plasmodiidae</taxon>
        <taxon>Plasmodium</taxon>
        <taxon>Plasmodium (Vinckeia)</taxon>
    </lineage>
</organism>
<dbReference type="Proteomes" id="UP000072904">
    <property type="component" value="Chromosome 9"/>
</dbReference>
<dbReference type="KEGG" id="pyo:PY17X_0920100"/>